<dbReference type="Gene3D" id="1.10.10.10">
    <property type="entry name" value="Winged helix-like DNA-binding domain superfamily/Winged helix DNA-binding domain"/>
    <property type="match status" value="1"/>
</dbReference>
<dbReference type="OrthoDB" id="7506954at2"/>
<dbReference type="GO" id="GO:0003700">
    <property type="term" value="F:DNA-binding transcription factor activity"/>
    <property type="evidence" value="ECO:0007669"/>
    <property type="project" value="InterPro"/>
</dbReference>
<dbReference type="InterPro" id="IPR005119">
    <property type="entry name" value="LysR_subst-bd"/>
</dbReference>
<sequence length="331" mass="36150">MTRQLPELTAFDLRLLQVFDAVVAAGSFTAAEVKLNKSKSAISTDIAALETRLGVKLCRRGRAGFGLTDHGRQIHEASLELFRGMSGFRDSVGRIVSRVAGEFTIAMDDDLIVGARAQVADAIRLFTLRNPDVFINLRSSSPEHVTQLVLEAGADIGVNVIPRRLPELTMTPLFSEKLALYCSARHPIFPIADGEITADILAQYDCIDVVTPQGAEICEAVERMRVTARATSMESRLMLILTGRYVGFLPRDLARAWAERGEIRAINMPGLSCGSTGYAIFRRDAAPNVARDLFLADLTRAFKPARPPVQDPKRVLNGRPKTVFQAEAGAA</sequence>
<evidence type="ECO:0000256" key="1">
    <source>
        <dbReference type="ARBA" id="ARBA00009437"/>
    </source>
</evidence>
<name>A0A5J6MEJ8_9PROT</name>
<keyword evidence="7" id="KW-1185">Reference proteome</keyword>
<evidence type="ECO:0000256" key="3">
    <source>
        <dbReference type="ARBA" id="ARBA00023125"/>
    </source>
</evidence>
<dbReference type="Gene3D" id="3.40.190.290">
    <property type="match status" value="1"/>
</dbReference>
<dbReference type="PANTHER" id="PTHR30126">
    <property type="entry name" value="HTH-TYPE TRANSCRIPTIONAL REGULATOR"/>
    <property type="match status" value="1"/>
</dbReference>
<evidence type="ECO:0000259" key="5">
    <source>
        <dbReference type="PROSITE" id="PS50931"/>
    </source>
</evidence>
<keyword evidence="4" id="KW-0804">Transcription</keyword>
<dbReference type="SUPFAM" id="SSF53850">
    <property type="entry name" value="Periplasmic binding protein-like II"/>
    <property type="match status" value="1"/>
</dbReference>
<proteinExistence type="inferred from homology"/>
<dbReference type="KEGG" id="htq:FRZ44_10760"/>
<evidence type="ECO:0000313" key="7">
    <source>
        <dbReference type="Proteomes" id="UP000326202"/>
    </source>
</evidence>
<reference evidence="6 7" key="1">
    <citation type="submission" date="2019-08" db="EMBL/GenBank/DDBJ databases">
        <title>Hyperibacter terrae gen. nov., sp. nov. and Hyperibacter viscosus sp. nov., two new members in the family Rhodospirillaceae isolated from the rhizosphere of Hypericum perforatum.</title>
        <authorList>
            <person name="Noviana Z."/>
        </authorList>
    </citation>
    <scope>NUCLEOTIDE SEQUENCE [LARGE SCALE GENOMIC DNA]</scope>
    <source>
        <strain evidence="6 7">R5913</strain>
    </source>
</reference>
<dbReference type="EMBL" id="CP042906">
    <property type="protein sequence ID" value="QEX15789.1"/>
    <property type="molecule type" value="Genomic_DNA"/>
</dbReference>
<evidence type="ECO:0000313" key="6">
    <source>
        <dbReference type="EMBL" id="QEX15789.1"/>
    </source>
</evidence>
<gene>
    <name evidence="6" type="ORF">FRZ44_10760</name>
</gene>
<accession>A0A5J6MEJ8</accession>
<dbReference type="InterPro" id="IPR036388">
    <property type="entry name" value="WH-like_DNA-bd_sf"/>
</dbReference>
<comment type="similarity">
    <text evidence="1">Belongs to the LysR transcriptional regulatory family.</text>
</comment>
<organism evidence="6 7">
    <name type="scientific">Hypericibacter terrae</name>
    <dbReference type="NCBI Taxonomy" id="2602015"/>
    <lineage>
        <taxon>Bacteria</taxon>
        <taxon>Pseudomonadati</taxon>
        <taxon>Pseudomonadota</taxon>
        <taxon>Alphaproteobacteria</taxon>
        <taxon>Rhodospirillales</taxon>
        <taxon>Dongiaceae</taxon>
        <taxon>Hypericibacter</taxon>
    </lineage>
</organism>
<dbReference type="InterPro" id="IPR000847">
    <property type="entry name" value="LysR_HTH_N"/>
</dbReference>
<evidence type="ECO:0000256" key="4">
    <source>
        <dbReference type="ARBA" id="ARBA00023163"/>
    </source>
</evidence>
<dbReference type="RefSeq" id="WP_151176211.1">
    <property type="nucleotide sequence ID" value="NZ_CP042906.1"/>
</dbReference>
<dbReference type="SUPFAM" id="SSF46785">
    <property type="entry name" value="Winged helix' DNA-binding domain"/>
    <property type="match status" value="1"/>
</dbReference>
<dbReference type="GO" id="GO:0000976">
    <property type="term" value="F:transcription cis-regulatory region binding"/>
    <property type="evidence" value="ECO:0007669"/>
    <property type="project" value="TreeGrafter"/>
</dbReference>
<keyword evidence="3" id="KW-0238">DNA-binding</keyword>
<dbReference type="PROSITE" id="PS50931">
    <property type="entry name" value="HTH_LYSR"/>
    <property type="match status" value="1"/>
</dbReference>
<dbReference type="Pfam" id="PF03466">
    <property type="entry name" value="LysR_substrate"/>
    <property type="match status" value="1"/>
</dbReference>
<dbReference type="PANTHER" id="PTHR30126:SF98">
    <property type="entry name" value="HTH-TYPE TRANSCRIPTIONAL ACTIVATOR BAUR"/>
    <property type="match status" value="1"/>
</dbReference>
<dbReference type="Proteomes" id="UP000326202">
    <property type="component" value="Chromosome"/>
</dbReference>
<keyword evidence="2" id="KW-0805">Transcription regulation</keyword>
<dbReference type="Pfam" id="PF00126">
    <property type="entry name" value="HTH_1"/>
    <property type="match status" value="1"/>
</dbReference>
<dbReference type="AlphaFoldDB" id="A0A5J6MEJ8"/>
<protein>
    <submittedName>
        <fullName evidence="6">LysR family transcriptional regulator</fullName>
    </submittedName>
</protein>
<dbReference type="InterPro" id="IPR036390">
    <property type="entry name" value="WH_DNA-bd_sf"/>
</dbReference>
<feature type="domain" description="HTH lysR-type" evidence="5">
    <location>
        <begin position="11"/>
        <end position="68"/>
    </location>
</feature>
<evidence type="ECO:0000256" key="2">
    <source>
        <dbReference type="ARBA" id="ARBA00023015"/>
    </source>
</evidence>